<evidence type="ECO:0000256" key="6">
    <source>
        <dbReference type="ARBA" id="ARBA00022918"/>
    </source>
</evidence>
<reference evidence="8 9" key="1">
    <citation type="submission" date="2019-09" db="EMBL/GenBank/DDBJ databases">
        <title>Bird 10,000 Genomes (B10K) Project - Family phase.</title>
        <authorList>
            <person name="Zhang G."/>
        </authorList>
    </citation>
    <scope>NUCLEOTIDE SEQUENCE [LARGE SCALE GENOMIC DNA]</scope>
    <source>
        <strain evidence="8">B10K-DU-027-49</strain>
        <tissue evidence="8">Muscle</tissue>
    </source>
</reference>
<evidence type="ECO:0000256" key="5">
    <source>
        <dbReference type="ARBA" id="ARBA00022801"/>
    </source>
</evidence>
<evidence type="ECO:0000256" key="1">
    <source>
        <dbReference type="ARBA" id="ARBA00022679"/>
    </source>
</evidence>
<keyword evidence="5" id="KW-0378">Hydrolase</keyword>
<accession>A0A7K5YGS8</accession>
<dbReference type="PANTHER" id="PTHR41694">
    <property type="entry name" value="ENDOGENOUS RETROVIRUS GROUP K MEMBER POL PROTEIN"/>
    <property type="match status" value="1"/>
</dbReference>
<keyword evidence="4" id="KW-0255">Endonuclease</keyword>
<evidence type="ECO:0000256" key="2">
    <source>
        <dbReference type="ARBA" id="ARBA00022695"/>
    </source>
</evidence>
<sequence>TIVPQPLQLKTDIKNLHDVQKLLGTINWVRPLLGITNSDLSPLFNLLKGSTDLCAP</sequence>
<dbReference type="GO" id="GO:0004519">
    <property type="term" value="F:endonuclease activity"/>
    <property type="evidence" value="ECO:0007669"/>
    <property type="project" value="UniProtKB-KW"/>
</dbReference>
<keyword evidence="3" id="KW-0540">Nuclease</keyword>
<feature type="domain" description="Reverse transcriptase thumb" evidence="7">
    <location>
        <begin position="4"/>
        <end position="54"/>
    </location>
</feature>
<dbReference type="InterPro" id="IPR010661">
    <property type="entry name" value="RVT_thumb"/>
</dbReference>
<evidence type="ECO:0000256" key="3">
    <source>
        <dbReference type="ARBA" id="ARBA00022722"/>
    </source>
</evidence>
<dbReference type="EMBL" id="VYZE01000182">
    <property type="protein sequence ID" value="NWU64632.1"/>
    <property type="molecule type" value="Genomic_DNA"/>
</dbReference>
<dbReference type="InterPro" id="IPR043128">
    <property type="entry name" value="Rev_trsase/Diguanyl_cyclase"/>
</dbReference>
<evidence type="ECO:0000313" key="8">
    <source>
        <dbReference type="EMBL" id="NWU64632.1"/>
    </source>
</evidence>
<comment type="caution">
    <text evidence="8">The sequence shown here is derived from an EMBL/GenBank/DDBJ whole genome shotgun (WGS) entry which is preliminary data.</text>
</comment>
<dbReference type="GO" id="GO:0035613">
    <property type="term" value="F:RNA stem-loop binding"/>
    <property type="evidence" value="ECO:0007669"/>
    <property type="project" value="TreeGrafter"/>
</dbReference>
<dbReference type="Pfam" id="PF06817">
    <property type="entry name" value="RVT_thumb"/>
    <property type="match status" value="1"/>
</dbReference>
<feature type="non-terminal residue" evidence="8">
    <location>
        <position position="1"/>
    </location>
</feature>
<dbReference type="Gene3D" id="3.30.70.270">
    <property type="match status" value="1"/>
</dbReference>
<keyword evidence="1" id="KW-0808">Transferase</keyword>
<dbReference type="AlphaFoldDB" id="A0A7K5YGS8"/>
<keyword evidence="2" id="KW-0548">Nucleotidyltransferase</keyword>
<dbReference type="OrthoDB" id="6773263at2759"/>
<keyword evidence="9" id="KW-1185">Reference proteome</keyword>
<evidence type="ECO:0000259" key="7">
    <source>
        <dbReference type="Pfam" id="PF06817"/>
    </source>
</evidence>
<evidence type="ECO:0000256" key="4">
    <source>
        <dbReference type="ARBA" id="ARBA00022759"/>
    </source>
</evidence>
<feature type="non-terminal residue" evidence="8">
    <location>
        <position position="56"/>
    </location>
</feature>
<gene>
    <name evidence="8" type="primary">Ervk6_0</name>
    <name evidence="8" type="ORF">PTEBUR_R15215</name>
</gene>
<proteinExistence type="predicted"/>
<name>A0A7K5YGS8_9AVES</name>
<dbReference type="Proteomes" id="UP000522270">
    <property type="component" value="Unassembled WGS sequence"/>
</dbReference>
<protein>
    <submittedName>
        <fullName evidence="8">POK6 protein</fullName>
    </submittedName>
</protein>
<keyword evidence="6" id="KW-0695">RNA-directed DNA polymerase</keyword>
<dbReference type="SUPFAM" id="SSF56672">
    <property type="entry name" value="DNA/RNA polymerases"/>
    <property type="match status" value="1"/>
</dbReference>
<evidence type="ECO:0000313" key="9">
    <source>
        <dbReference type="Proteomes" id="UP000522270"/>
    </source>
</evidence>
<dbReference type="GO" id="GO:0003964">
    <property type="term" value="F:RNA-directed DNA polymerase activity"/>
    <property type="evidence" value="ECO:0007669"/>
    <property type="project" value="UniProtKB-KW"/>
</dbReference>
<dbReference type="PANTHER" id="PTHR41694:SF3">
    <property type="entry name" value="RNA-DIRECTED DNA POLYMERASE-RELATED"/>
    <property type="match status" value="1"/>
</dbReference>
<organism evidence="8 9">
    <name type="scientific">Pterocles burchelli</name>
    <dbReference type="NCBI Taxonomy" id="2585816"/>
    <lineage>
        <taxon>Eukaryota</taxon>
        <taxon>Metazoa</taxon>
        <taxon>Chordata</taxon>
        <taxon>Craniata</taxon>
        <taxon>Vertebrata</taxon>
        <taxon>Euteleostomi</taxon>
        <taxon>Archelosauria</taxon>
        <taxon>Archosauria</taxon>
        <taxon>Dinosauria</taxon>
        <taxon>Saurischia</taxon>
        <taxon>Theropoda</taxon>
        <taxon>Coelurosauria</taxon>
        <taxon>Aves</taxon>
        <taxon>Neognathae</taxon>
        <taxon>Neoaves</taxon>
        <taxon>Columbimorphae</taxon>
        <taxon>Pterocliformes</taxon>
        <taxon>Pteroclidae</taxon>
        <taxon>Pterocles</taxon>
    </lineage>
</organism>
<dbReference type="InterPro" id="IPR043502">
    <property type="entry name" value="DNA/RNA_pol_sf"/>
</dbReference>
<dbReference type="GO" id="GO:0016787">
    <property type="term" value="F:hydrolase activity"/>
    <property type="evidence" value="ECO:0007669"/>
    <property type="project" value="UniProtKB-KW"/>
</dbReference>